<reference evidence="1" key="1">
    <citation type="submission" date="2020-06" db="EMBL/GenBank/DDBJ databases">
        <authorList>
            <consortium name="Plant Systems Biology data submission"/>
        </authorList>
    </citation>
    <scope>NUCLEOTIDE SEQUENCE</scope>
    <source>
        <strain evidence="1">D6</strain>
    </source>
</reference>
<organism evidence="1 2">
    <name type="scientific">Seminavis robusta</name>
    <dbReference type="NCBI Taxonomy" id="568900"/>
    <lineage>
        <taxon>Eukaryota</taxon>
        <taxon>Sar</taxon>
        <taxon>Stramenopiles</taxon>
        <taxon>Ochrophyta</taxon>
        <taxon>Bacillariophyta</taxon>
        <taxon>Bacillariophyceae</taxon>
        <taxon>Bacillariophycidae</taxon>
        <taxon>Naviculales</taxon>
        <taxon>Naviculaceae</taxon>
        <taxon>Seminavis</taxon>
    </lineage>
</organism>
<dbReference type="AlphaFoldDB" id="A0A9N8F3D5"/>
<dbReference type="EMBL" id="CAICTM010002933">
    <property type="protein sequence ID" value="CAB9530566.1"/>
    <property type="molecule type" value="Genomic_DNA"/>
</dbReference>
<proteinExistence type="predicted"/>
<evidence type="ECO:0000313" key="1">
    <source>
        <dbReference type="EMBL" id="CAB9530566.1"/>
    </source>
</evidence>
<comment type="caution">
    <text evidence="1">The sequence shown here is derived from an EMBL/GenBank/DDBJ whole genome shotgun (WGS) entry which is preliminary data.</text>
</comment>
<keyword evidence="2" id="KW-1185">Reference proteome</keyword>
<evidence type="ECO:0000313" key="2">
    <source>
        <dbReference type="Proteomes" id="UP001153069"/>
    </source>
</evidence>
<gene>
    <name evidence="1" type="ORF">SEMRO_2935_G340550.1</name>
</gene>
<accession>A0A9N8F3D5</accession>
<protein>
    <submittedName>
        <fullName evidence="1">Uncharacterized protein</fullName>
    </submittedName>
</protein>
<name>A0A9N8F3D5_9STRA</name>
<sequence>MQEFRYWDSVETRFNCEWTASYTDRIDIASSLAGLSLTSTSDSRCLHPLGEKVTKKPQVEQYLKERLDHVKQVEKEEPHRLIAFTLWEKVDKKKTLVAARFLKAVPDDTFPNGLGEDKKDTIEEIFQDKNL</sequence>
<dbReference type="Proteomes" id="UP001153069">
    <property type="component" value="Unassembled WGS sequence"/>
</dbReference>